<name>A0A553HXV0_9PEZI</name>
<sequence length="141" mass="15824">MSTTYDDPLLMFQLRQWLNSSTKRSQLIRETKPIPLSCYPKGFASIHQLTHDLSQHQLRRTKHIFESKPKLRSRIGLYDATSTANPDITTSPINSSTLSHSFLGEPRARVDQISVPSVVIVADQSMPVEGETPKLLTKAHG</sequence>
<protein>
    <submittedName>
        <fullName evidence="1">Uncharacterized protein</fullName>
    </submittedName>
</protein>
<proteinExistence type="predicted"/>
<keyword evidence="2" id="KW-1185">Reference proteome</keyword>
<reference evidence="2" key="1">
    <citation type="submission" date="2019-06" db="EMBL/GenBank/DDBJ databases">
        <title>Draft genome sequence of the griseofulvin-producing fungus Xylaria cubensis strain G536.</title>
        <authorList>
            <person name="Mead M.E."/>
            <person name="Raja H.A."/>
            <person name="Steenwyk J.L."/>
            <person name="Knowles S.L."/>
            <person name="Oberlies N.H."/>
            <person name="Rokas A."/>
        </authorList>
    </citation>
    <scope>NUCLEOTIDE SEQUENCE [LARGE SCALE GENOMIC DNA]</scope>
    <source>
        <strain evidence="2">G536</strain>
    </source>
</reference>
<dbReference type="EMBL" id="VFLP01000034">
    <property type="protein sequence ID" value="TRX92781.1"/>
    <property type="molecule type" value="Genomic_DNA"/>
</dbReference>
<dbReference type="AlphaFoldDB" id="A0A553HXV0"/>
<organism evidence="1 2">
    <name type="scientific">Xylaria flabelliformis</name>
    <dbReference type="NCBI Taxonomy" id="2512241"/>
    <lineage>
        <taxon>Eukaryota</taxon>
        <taxon>Fungi</taxon>
        <taxon>Dikarya</taxon>
        <taxon>Ascomycota</taxon>
        <taxon>Pezizomycotina</taxon>
        <taxon>Sordariomycetes</taxon>
        <taxon>Xylariomycetidae</taxon>
        <taxon>Xylariales</taxon>
        <taxon>Xylariaceae</taxon>
        <taxon>Xylaria</taxon>
    </lineage>
</organism>
<accession>A0A553HXV0</accession>
<dbReference type="Proteomes" id="UP000319160">
    <property type="component" value="Unassembled WGS sequence"/>
</dbReference>
<comment type="caution">
    <text evidence="1">The sequence shown here is derived from an EMBL/GenBank/DDBJ whole genome shotgun (WGS) entry which is preliminary data.</text>
</comment>
<evidence type="ECO:0000313" key="1">
    <source>
        <dbReference type="EMBL" id="TRX92781.1"/>
    </source>
</evidence>
<evidence type="ECO:0000313" key="2">
    <source>
        <dbReference type="Proteomes" id="UP000319160"/>
    </source>
</evidence>
<gene>
    <name evidence="1" type="ORF">FHL15_006455</name>
</gene>